<dbReference type="EMBL" id="CP073078">
    <property type="protein sequence ID" value="QUD87533.1"/>
    <property type="molecule type" value="Genomic_DNA"/>
</dbReference>
<keyword evidence="1" id="KW-1133">Transmembrane helix</keyword>
<protein>
    <submittedName>
        <fullName evidence="2">Cbb3-type cytochrome c oxidase subunit 3</fullName>
    </submittedName>
</protein>
<evidence type="ECO:0000313" key="2">
    <source>
        <dbReference type="EMBL" id="QUD87533.1"/>
    </source>
</evidence>
<gene>
    <name evidence="2" type="ORF">KCG34_21165</name>
</gene>
<accession>A0A975FZ52</accession>
<evidence type="ECO:0000256" key="1">
    <source>
        <dbReference type="SAM" id="Phobius"/>
    </source>
</evidence>
<dbReference type="CDD" id="cd01324">
    <property type="entry name" value="cbb3_Oxidase_CcoQ"/>
    <property type="match status" value="1"/>
</dbReference>
<dbReference type="InterPro" id="IPR008621">
    <property type="entry name" value="Cbb3-typ_cyt_oxidase_comp"/>
</dbReference>
<sequence length="57" mass="6357">MSPTDHYEAVSRFAQQGGSLYFALLFAAVCAYAFWPRNKAEFDKAARAPLDDEEDPA</sequence>
<name>A0A975FZ52_9CAUL</name>
<dbReference type="Proteomes" id="UP000676409">
    <property type="component" value="Chromosome"/>
</dbReference>
<reference evidence="2" key="1">
    <citation type="submission" date="2021-04" db="EMBL/GenBank/DDBJ databases">
        <title>The complete genome sequence of Caulobacter sp. S6.</title>
        <authorList>
            <person name="Tang Y."/>
            <person name="Ouyang W."/>
            <person name="Liu Q."/>
            <person name="Huang B."/>
            <person name="Guo Z."/>
            <person name="Lei P."/>
        </authorList>
    </citation>
    <scope>NUCLEOTIDE SEQUENCE</scope>
    <source>
        <strain evidence="2">S6</strain>
    </source>
</reference>
<dbReference type="Pfam" id="PF05545">
    <property type="entry name" value="FixQ"/>
    <property type="match status" value="1"/>
</dbReference>
<keyword evidence="1" id="KW-0812">Transmembrane</keyword>
<proteinExistence type="predicted"/>
<feature type="transmembrane region" description="Helical" evidence="1">
    <location>
        <begin position="18"/>
        <end position="35"/>
    </location>
</feature>
<keyword evidence="3" id="KW-1185">Reference proteome</keyword>
<keyword evidence="1" id="KW-0472">Membrane</keyword>
<organism evidence="2 3">
    <name type="scientific">Phenylobacterium montanum</name>
    <dbReference type="NCBI Taxonomy" id="2823693"/>
    <lineage>
        <taxon>Bacteria</taxon>
        <taxon>Pseudomonadati</taxon>
        <taxon>Pseudomonadota</taxon>
        <taxon>Alphaproteobacteria</taxon>
        <taxon>Caulobacterales</taxon>
        <taxon>Caulobacteraceae</taxon>
        <taxon>Phenylobacterium</taxon>
    </lineage>
</organism>
<dbReference type="RefSeq" id="WP_211937585.1">
    <property type="nucleotide sequence ID" value="NZ_CP073078.1"/>
</dbReference>
<dbReference type="AlphaFoldDB" id="A0A975FZ52"/>
<evidence type="ECO:0000313" key="3">
    <source>
        <dbReference type="Proteomes" id="UP000676409"/>
    </source>
</evidence>
<dbReference type="KEGG" id="caul:KCG34_21165"/>